<keyword evidence="4" id="KW-1185">Reference proteome</keyword>
<dbReference type="EMBL" id="KK583340">
    <property type="protein sequence ID" value="KDO19657.1"/>
    <property type="molecule type" value="Genomic_DNA"/>
</dbReference>
<dbReference type="STRING" id="695850.A0A067BYN0"/>
<dbReference type="AlphaFoldDB" id="A0A067BYN0"/>
<protein>
    <recommendedName>
        <fullName evidence="2">Protein preY, mitochondrial</fullName>
    </recommendedName>
</protein>
<dbReference type="GeneID" id="24136355"/>
<reference evidence="3 4" key="1">
    <citation type="journal article" date="2013" name="PLoS Genet.">
        <title>Distinctive expansion of potential virulence genes in the genome of the oomycete fish pathogen Saprolegnia parasitica.</title>
        <authorList>
            <person name="Jiang R.H."/>
            <person name="de Bruijn I."/>
            <person name="Haas B.J."/>
            <person name="Belmonte R."/>
            <person name="Lobach L."/>
            <person name="Christie J."/>
            <person name="van den Ackerveken G."/>
            <person name="Bottin A."/>
            <person name="Bulone V."/>
            <person name="Diaz-Moreno S.M."/>
            <person name="Dumas B."/>
            <person name="Fan L."/>
            <person name="Gaulin E."/>
            <person name="Govers F."/>
            <person name="Grenville-Briggs L.J."/>
            <person name="Horner N.R."/>
            <person name="Levin J.Z."/>
            <person name="Mammella M."/>
            <person name="Meijer H.J."/>
            <person name="Morris P."/>
            <person name="Nusbaum C."/>
            <person name="Oome S."/>
            <person name="Phillips A.J."/>
            <person name="van Rooyen D."/>
            <person name="Rzeszutek E."/>
            <person name="Saraiva M."/>
            <person name="Secombes C.J."/>
            <person name="Seidl M.F."/>
            <person name="Snel B."/>
            <person name="Stassen J.H."/>
            <person name="Sykes S."/>
            <person name="Tripathy S."/>
            <person name="van den Berg H."/>
            <person name="Vega-Arreguin J.C."/>
            <person name="Wawra S."/>
            <person name="Young S.K."/>
            <person name="Zeng Q."/>
            <person name="Dieguez-Uribeondo J."/>
            <person name="Russ C."/>
            <person name="Tyler B.M."/>
            <person name="van West P."/>
        </authorList>
    </citation>
    <scope>NUCLEOTIDE SEQUENCE [LARGE SCALE GENOMIC DNA]</scope>
    <source>
        <strain evidence="3 4">CBS 223.65</strain>
    </source>
</reference>
<comment type="similarity">
    <text evidence="1">Belongs to the PREY family.</text>
</comment>
<dbReference type="KEGG" id="spar:SPRG_14557"/>
<dbReference type="RefSeq" id="XP_012209657.1">
    <property type="nucleotide sequence ID" value="XM_012354267.1"/>
</dbReference>
<gene>
    <name evidence="3" type="ORF">SPRG_14557</name>
</gene>
<evidence type="ECO:0000313" key="3">
    <source>
        <dbReference type="EMBL" id="KDO19657.1"/>
    </source>
</evidence>
<dbReference type="Pfam" id="PF03966">
    <property type="entry name" value="Trm112p"/>
    <property type="match status" value="1"/>
</dbReference>
<evidence type="ECO:0000256" key="2">
    <source>
        <dbReference type="ARBA" id="ARBA00040939"/>
    </source>
</evidence>
<dbReference type="InterPro" id="IPR005651">
    <property type="entry name" value="Trm112-like"/>
</dbReference>
<sequence length="99" mass="10880">MPHITKIQMWHVARGPARWARTLVTTTTTTTPATTLASPSVLQHLVCPISKLPLEHLEAQGILFCREIRVAYPIRGGIPILVPTEGRIVPEDEPLPSLA</sequence>
<dbReference type="PANTHER" id="PTHR33505">
    <property type="entry name" value="ZGC:162634"/>
    <property type="match status" value="1"/>
</dbReference>
<dbReference type="PANTHER" id="PTHR33505:SF4">
    <property type="entry name" value="PROTEIN PREY, MITOCHONDRIAL"/>
    <property type="match status" value="1"/>
</dbReference>
<evidence type="ECO:0000256" key="1">
    <source>
        <dbReference type="ARBA" id="ARBA00038479"/>
    </source>
</evidence>
<dbReference type="OMA" id="HITKIQM"/>
<accession>A0A067BYN0</accession>
<name>A0A067BYN0_SAPPC</name>
<dbReference type="SUPFAM" id="SSF158997">
    <property type="entry name" value="Trm112p-like"/>
    <property type="match status" value="1"/>
</dbReference>
<dbReference type="Proteomes" id="UP000030745">
    <property type="component" value="Unassembled WGS sequence"/>
</dbReference>
<dbReference type="VEuPathDB" id="FungiDB:SPRG_14557"/>
<dbReference type="OrthoDB" id="1884515at2759"/>
<evidence type="ECO:0000313" key="4">
    <source>
        <dbReference type="Proteomes" id="UP000030745"/>
    </source>
</evidence>
<proteinExistence type="inferred from homology"/>
<dbReference type="Gene3D" id="2.20.25.10">
    <property type="match status" value="1"/>
</dbReference>
<organism evidence="3 4">
    <name type="scientific">Saprolegnia parasitica (strain CBS 223.65)</name>
    <dbReference type="NCBI Taxonomy" id="695850"/>
    <lineage>
        <taxon>Eukaryota</taxon>
        <taxon>Sar</taxon>
        <taxon>Stramenopiles</taxon>
        <taxon>Oomycota</taxon>
        <taxon>Saprolegniomycetes</taxon>
        <taxon>Saprolegniales</taxon>
        <taxon>Saprolegniaceae</taxon>
        <taxon>Saprolegnia</taxon>
    </lineage>
</organism>